<dbReference type="InterPro" id="IPR038343">
    <property type="entry name" value="DUF4951_sf"/>
</dbReference>
<name>A0A150HMJ7_9GAMM</name>
<evidence type="ECO:0000256" key="1">
    <source>
        <dbReference type="SAM" id="SignalP"/>
    </source>
</evidence>
<evidence type="ECO:0000313" key="3">
    <source>
        <dbReference type="Proteomes" id="UP000075680"/>
    </source>
</evidence>
<feature type="signal peptide" evidence="1">
    <location>
        <begin position="1"/>
        <end position="22"/>
    </location>
</feature>
<protein>
    <recommendedName>
        <fullName evidence="4">DUF4951 domain-containing protein</fullName>
    </recommendedName>
</protein>
<reference evidence="2 3" key="1">
    <citation type="journal article" date="2016" name="Sci. Rep.">
        <title>Genomic and phenotypic characterization of the species Acinetobacter venetianus.</title>
        <authorList>
            <person name="Fondi M."/>
            <person name="Maida I."/>
            <person name="Perrin E."/>
            <person name="Orlandini V."/>
            <person name="La Torre L."/>
            <person name="Bosi E."/>
            <person name="Negroni A."/>
            <person name="Zanaroli G."/>
            <person name="Fava F."/>
            <person name="Decorosi F."/>
            <person name="Giovannetti L."/>
            <person name="Viti C."/>
            <person name="Vaneechoutte M."/>
            <person name="Dijkshoorn L."/>
            <person name="Fani R."/>
        </authorList>
    </citation>
    <scope>NUCLEOTIDE SEQUENCE [LARGE SCALE GENOMIC DNA]</scope>
    <source>
        <strain evidence="2 3">LUH5627</strain>
    </source>
</reference>
<dbReference type="PATRIC" id="fig|52133.18.peg.2351"/>
<feature type="chain" id="PRO_5007562820" description="DUF4951 domain-containing protein" evidence="1">
    <location>
        <begin position="23"/>
        <end position="117"/>
    </location>
</feature>
<gene>
    <name evidence="2" type="ORF">AVENLUH5627_02280</name>
</gene>
<dbReference type="EMBL" id="JRUE01000196">
    <property type="protein sequence ID" value="KXZ67140.1"/>
    <property type="molecule type" value="Genomic_DNA"/>
</dbReference>
<dbReference type="RefSeq" id="WP_061519109.1">
    <property type="nucleotide sequence ID" value="NZ_JRUE01000196.1"/>
</dbReference>
<organism evidence="2 3">
    <name type="scientific">Acinetobacter venetianus</name>
    <dbReference type="NCBI Taxonomy" id="52133"/>
    <lineage>
        <taxon>Bacteria</taxon>
        <taxon>Pseudomonadati</taxon>
        <taxon>Pseudomonadota</taxon>
        <taxon>Gammaproteobacteria</taxon>
        <taxon>Moraxellales</taxon>
        <taxon>Moraxellaceae</taxon>
        <taxon>Acinetobacter</taxon>
    </lineage>
</organism>
<dbReference type="Gene3D" id="4.10.640.20">
    <property type="match status" value="1"/>
</dbReference>
<keyword evidence="1" id="KW-0732">Signal</keyword>
<proteinExistence type="predicted"/>
<evidence type="ECO:0008006" key="4">
    <source>
        <dbReference type="Google" id="ProtNLM"/>
    </source>
</evidence>
<evidence type="ECO:0000313" key="2">
    <source>
        <dbReference type="EMBL" id="KXZ67140.1"/>
    </source>
</evidence>
<accession>A0A150HMJ7</accession>
<dbReference type="InterPro" id="IPR032538">
    <property type="entry name" value="DUF4951"/>
</dbReference>
<dbReference type="Proteomes" id="UP000075680">
    <property type="component" value="Unassembled WGS sequence"/>
</dbReference>
<dbReference type="Pfam" id="PF16309">
    <property type="entry name" value="DUF4951"/>
    <property type="match status" value="1"/>
</dbReference>
<comment type="caution">
    <text evidence="2">The sequence shown here is derived from an EMBL/GenBank/DDBJ whole genome shotgun (WGS) entry which is preliminary data.</text>
</comment>
<dbReference type="AlphaFoldDB" id="A0A150HMJ7"/>
<sequence>MFKFIPILFFIGAAAQINSASANTEVDVVSSSLPTPQNLSLNFFGQWIIGWGTGAEGARQRLSSIQREDVEIIKQKGTTLEMIKAWQEYYEQEAQKSLDNPTARYRARLMKRIAEFW</sequence>